<sequence>MLRNGYRAGRMLSVPSSASQVFNSTAAMAAEMDKSWEKAKPYEEIPGPRPVPIIGNLYQFIPGIAVFFCVESYAARSSDV</sequence>
<keyword evidence="2" id="KW-1185">Reference proteome</keyword>
<reference evidence="1" key="2">
    <citation type="submission" date="2017-10" db="EMBL/GenBank/DDBJ databases">
        <title>Ladona fulva Genome sequencing and assembly.</title>
        <authorList>
            <person name="Murali S."/>
            <person name="Richards S."/>
            <person name="Bandaranaike D."/>
            <person name="Bellair M."/>
            <person name="Blankenburg K."/>
            <person name="Chao H."/>
            <person name="Dinh H."/>
            <person name="Doddapaneni H."/>
            <person name="Dugan-Rocha S."/>
            <person name="Elkadiri S."/>
            <person name="Gnanaolivu R."/>
            <person name="Hernandez B."/>
            <person name="Skinner E."/>
            <person name="Javaid M."/>
            <person name="Lee S."/>
            <person name="Li M."/>
            <person name="Ming W."/>
            <person name="Munidasa M."/>
            <person name="Muniz J."/>
            <person name="Nguyen L."/>
            <person name="Hughes D."/>
            <person name="Osuji N."/>
            <person name="Pu L.-L."/>
            <person name="Puazo M."/>
            <person name="Qu C."/>
            <person name="Quiroz J."/>
            <person name="Raj R."/>
            <person name="Weissenberger G."/>
            <person name="Xin Y."/>
            <person name="Zou X."/>
            <person name="Han Y."/>
            <person name="Worley K."/>
            <person name="Muzny D."/>
            <person name="Gibbs R."/>
        </authorList>
    </citation>
    <scope>NUCLEOTIDE SEQUENCE</scope>
    <source>
        <strain evidence="1">Sampled in the wild</strain>
    </source>
</reference>
<accession>A0A8K0KS75</accession>
<dbReference type="AlphaFoldDB" id="A0A8K0KS75"/>
<dbReference type="EMBL" id="KZ310152">
    <property type="protein sequence ID" value="KAG8239877.1"/>
    <property type="molecule type" value="Genomic_DNA"/>
</dbReference>
<protein>
    <submittedName>
        <fullName evidence="1">Uncharacterized protein</fullName>
    </submittedName>
</protein>
<name>A0A8K0KS75_LADFU</name>
<dbReference type="OrthoDB" id="8061349at2759"/>
<comment type="caution">
    <text evidence="1">The sequence shown here is derived from an EMBL/GenBank/DDBJ whole genome shotgun (WGS) entry which is preliminary data.</text>
</comment>
<gene>
    <name evidence="1" type="ORF">J437_LFUL019431</name>
</gene>
<evidence type="ECO:0000313" key="2">
    <source>
        <dbReference type="Proteomes" id="UP000792457"/>
    </source>
</evidence>
<proteinExistence type="predicted"/>
<reference evidence="1" key="1">
    <citation type="submission" date="2013-04" db="EMBL/GenBank/DDBJ databases">
        <authorList>
            <person name="Qu J."/>
            <person name="Murali S.C."/>
            <person name="Bandaranaike D."/>
            <person name="Bellair M."/>
            <person name="Blankenburg K."/>
            <person name="Chao H."/>
            <person name="Dinh H."/>
            <person name="Doddapaneni H."/>
            <person name="Downs B."/>
            <person name="Dugan-Rocha S."/>
            <person name="Elkadiri S."/>
            <person name="Gnanaolivu R.D."/>
            <person name="Hernandez B."/>
            <person name="Javaid M."/>
            <person name="Jayaseelan J.C."/>
            <person name="Lee S."/>
            <person name="Li M."/>
            <person name="Ming W."/>
            <person name="Munidasa M."/>
            <person name="Muniz J."/>
            <person name="Nguyen L."/>
            <person name="Ongeri F."/>
            <person name="Osuji N."/>
            <person name="Pu L.-L."/>
            <person name="Puazo M."/>
            <person name="Qu C."/>
            <person name="Quiroz J."/>
            <person name="Raj R."/>
            <person name="Weissenberger G."/>
            <person name="Xin Y."/>
            <person name="Zou X."/>
            <person name="Han Y."/>
            <person name="Richards S."/>
            <person name="Worley K."/>
            <person name="Muzny D."/>
            <person name="Gibbs R."/>
        </authorList>
    </citation>
    <scope>NUCLEOTIDE SEQUENCE</scope>
    <source>
        <strain evidence="1">Sampled in the wild</strain>
    </source>
</reference>
<evidence type="ECO:0000313" key="1">
    <source>
        <dbReference type="EMBL" id="KAG8239877.1"/>
    </source>
</evidence>
<dbReference type="Proteomes" id="UP000792457">
    <property type="component" value="Unassembled WGS sequence"/>
</dbReference>
<organism evidence="1 2">
    <name type="scientific">Ladona fulva</name>
    <name type="common">Scarce chaser dragonfly</name>
    <name type="synonym">Libellula fulva</name>
    <dbReference type="NCBI Taxonomy" id="123851"/>
    <lineage>
        <taxon>Eukaryota</taxon>
        <taxon>Metazoa</taxon>
        <taxon>Ecdysozoa</taxon>
        <taxon>Arthropoda</taxon>
        <taxon>Hexapoda</taxon>
        <taxon>Insecta</taxon>
        <taxon>Pterygota</taxon>
        <taxon>Palaeoptera</taxon>
        <taxon>Odonata</taxon>
        <taxon>Epiprocta</taxon>
        <taxon>Anisoptera</taxon>
        <taxon>Libelluloidea</taxon>
        <taxon>Libellulidae</taxon>
        <taxon>Ladona</taxon>
    </lineage>
</organism>